<comment type="caution">
    <text evidence="7">The sequence shown here is derived from an EMBL/GenBank/DDBJ whole genome shotgun (WGS) entry which is preliminary data.</text>
</comment>
<feature type="transmembrane region" description="Helical" evidence="6">
    <location>
        <begin position="81"/>
        <end position="99"/>
    </location>
</feature>
<evidence type="ECO:0000256" key="5">
    <source>
        <dbReference type="SAM" id="MobiDB-lite"/>
    </source>
</evidence>
<dbReference type="InterPro" id="IPR049680">
    <property type="entry name" value="FLVCR1-2_SLC49-like"/>
</dbReference>
<proteinExistence type="predicted"/>
<feature type="region of interest" description="Disordered" evidence="5">
    <location>
        <begin position="1"/>
        <end position="56"/>
    </location>
</feature>
<dbReference type="Pfam" id="PF07690">
    <property type="entry name" value="MFS_1"/>
    <property type="match status" value="1"/>
</dbReference>
<dbReference type="InterPro" id="IPR036259">
    <property type="entry name" value="MFS_trans_sf"/>
</dbReference>
<accession>A0A8H6VHL9</accession>
<evidence type="ECO:0000256" key="1">
    <source>
        <dbReference type="ARBA" id="ARBA00004141"/>
    </source>
</evidence>
<organism evidence="7 8">
    <name type="scientific">Pseudocercospora fuligena</name>
    <dbReference type="NCBI Taxonomy" id="685502"/>
    <lineage>
        <taxon>Eukaryota</taxon>
        <taxon>Fungi</taxon>
        <taxon>Dikarya</taxon>
        <taxon>Ascomycota</taxon>
        <taxon>Pezizomycotina</taxon>
        <taxon>Dothideomycetes</taxon>
        <taxon>Dothideomycetidae</taxon>
        <taxon>Mycosphaerellales</taxon>
        <taxon>Mycosphaerellaceae</taxon>
        <taxon>Pseudocercospora</taxon>
    </lineage>
</organism>
<dbReference type="SUPFAM" id="SSF103473">
    <property type="entry name" value="MFS general substrate transporter"/>
    <property type="match status" value="1"/>
</dbReference>
<feature type="transmembrane region" description="Helical" evidence="6">
    <location>
        <begin position="330"/>
        <end position="348"/>
    </location>
</feature>
<dbReference type="GO" id="GO:0016020">
    <property type="term" value="C:membrane"/>
    <property type="evidence" value="ECO:0007669"/>
    <property type="project" value="UniProtKB-SubCell"/>
</dbReference>
<feature type="transmembrane region" description="Helical" evidence="6">
    <location>
        <begin position="360"/>
        <end position="379"/>
    </location>
</feature>
<dbReference type="Gene3D" id="1.20.1250.20">
    <property type="entry name" value="MFS general substrate transporter like domains"/>
    <property type="match status" value="2"/>
</dbReference>
<feature type="transmembrane region" description="Helical" evidence="6">
    <location>
        <begin position="424"/>
        <end position="447"/>
    </location>
</feature>
<name>A0A8H6VHL9_9PEZI</name>
<feature type="transmembrane region" description="Helical" evidence="6">
    <location>
        <begin position="119"/>
        <end position="141"/>
    </location>
</feature>
<evidence type="ECO:0000256" key="6">
    <source>
        <dbReference type="SAM" id="Phobius"/>
    </source>
</evidence>
<gene>
    <name evidence="7" type="ORF">HII31_06905</name>
</gene>
<dbReference type="AlphaFoldDB" id="A0A8H6VHL9"/>
<dbReference type="PANTHER" id="PTHR10924:SF6">
    <property type="entry name" value="SOLUTE CARRIER FAMILY 49 MEMBER A3"/>
    <property type="match status" value="1"/>
</dbReference>
<dbReference type="Proteomes" id="UP000660729">
    <property type="component" value="Unassembled WGS sequence"/>
</dbReference>
<protein>
    <submittedName>
        <fullName evidence="7">MFS-type transporter</fullName>
    </submittedName>
</protein>
<reference evidence="7" key="1">
    <citation type="submission" date="2020-04" db="EMBL/GenBank/DDBJ databases">
        <title>Draft genome resource of the tomato pathogen Pseudocercospora fuligena.</title>
        <authorList>
            <person name="Zaccaron A."/>
        </authorList>
    </citation>
    <scope>NUCLEOTIDE SEQUENCE</scope>
    <source>
        <strain evidence="7">PF001</strain>
    </source>
</reference>
<dbReference type="GO" id="GO:0022857">
    <property type="term" value="F:transmembrane transporter activity"/>
    <property type="evidence" value="ECO:0007669"/>
    <property type="project" value="InterPro"/>
</dbReference>
<evidence type="ECO:0000256" key="3">
    <source>
        <dbReference type="ARBA" id="ARBA00022989"/>
    </source>
</evidence>
<dbReference type="OrthoDB" id="422206at2759"/>
<keyword evidence="4 6" id="KW-0472">Membrane</keyword>
<evidence type="ECO:0000256" key="2">
    <source>
        <dbReference type="ARBA" id="ARBA00022692"/>
    </source>
</evidence>
<feature type="transmembrane region" description="Helical" evidence="6">
    <location>
        <begin position="459"/>
        <end position="486"/>
    </location>
</feature>
<dbReference type="EMBL" id="JABCIY010000155">
    <property type="protein sequence ID" value="KAF7191860.1"/>
    <property type="molecule type" value="Genomic_DNA"/>
</dbReference>
<feature type="transmembrane region" description="Helical" evidence="6">
    <location>
        <begin position="241"/>
        <end position="262"/>
    </location>
</feature>
<keyword evidence="2 6" id="KW-0812">Transmembrane</keyword>
<comment type="subcellular location">
    <subcellularLocation>
        <location evidence="1">Membrane</location>
        <topology evidence="1">Multi-pass membrane protein</topology>
    </subcellularLocation>
</comment>
<evidence type="ECO:0000313" key="8">
    <source>
        <dbReference type="Proteomes" id="UP000660729"/>
    </source>
</evidence>
<feature type="transmembrane region" description="Helical" evidence="6">
    <location>
        <begin position="294"/>
        <end position="315"/>
    </location>
</feature>
<evidence type="ECO:0000256" key="4">
    <source>
        <dbReference type="ARBA" id="ARBA00023136"/>
    </source>
</evidence>
<keyword evidence="8" id="KW-1185">Reference proteome</keyword>
<sequence length="497" mass="53569">MSTSYQPLGPAGCSPALVPTRSSDVPMSDRLNLYDTNQSSSRSPSPQPGGEYDNYRYNNSSQLESKGLVNEPEYRLYKRRWFGLAELTLLNFAVGWGYAAPGVVSSTATKWYGISFQELNNLSIISALVFLIPAPFTIWTLNKYGPKMCIIIACVLTVIGNWVIFAGAATKNFPVNIAGTVIHSLASPFIMASPTRYSRQWFGDKGRTLATALPSLAYPLGSGVGSLSGPYMVKPVGPLDYSGQALIIALVFTAAAIPAPFLPKAPPTPPSNVSTMQSQLTLVENLKSLFTNPVFYLQFIGFSIFAGAIDTVISVTNQALNPYKYPQTDAGYAIAILIFVGVAVACLLSPILDRTGKHLTALKIIVLMIATGYTVLPWMPGTGSIAAFYVVYAWIGASCLSVEPCVLELRADWTHPVSPEFSSVIGWCGAKATGAIFIVLVGNVLVIKEEGEAGQPLGSLFYGLIFIAVACWVCVPLSLMNGFWIFKRQARSQFATK</sequence>
<evidence type="ECO:0000313" key="7">
    <source>
        <dbReference type="EMBL" id="KAF7191860.1"/>
    </source>
</evidence>
<dbReference type="InterPro" id="IPR011701">
    <property type="entry name" value="MFS"/>
</dbReference>
<keyword evidence="3 6" id="KW-1133">Transmembrane helix</keyword>
<feature type="transmembrane region" description="Helical" evidence="6">
    <location>
        <begin position="385"/>
        <end position="403"/>
    </location>
</feature>
<feature type="transmembrane region" description="Helical" evidence="6">
    <location>
        <begin position="148"/>
        <end position="169"/>
    </location>
</feature>
<dbReference type="PANTHER" id="PTHR10924">
    <property type="entry name" value="MAJOR FACILITATOR SUPERFAMILY PROTEIN-RELATED"/>
    <property type="match status" value="1"/>
</dbReference>